<organism evidence="7 8">
    <name type="scientific">Leucobacter albus</name>
    <dbReference type="NCBI Taxonomy" id="272210"/>
    <lineage>
        <taxon>Bacteria</taxon>
        <taxon>Bacillati</taxon>
        <taxon>Actinomycetota</taxon>
        <taxon>Actinomycetes</taxon>
        <taxon>Micrococcales</taxon>
        <taxon>Microbacteriaceae</taxon>
        <taxon>Leucobacter</taxon>
    </lineage>
</organism>
<dbReference type="Gene3D" id="1.20.1250.20">
    <property type="entry name" value="MFS general substrate transporter like domains"/>
    <property type="match status" value="1"/>
</dbReference>
<feature type="transmembrane region" description="Helical" evidence="5">
    <location>
        <begin position="427"/>
        <end position="445"/>
    </location>
</feature>
<gene>
    <name evidence="7" type="ORF">ACFQ3U_00525</name>
</gene>
<dbReference type="PROSITE" id="PS00216">
    <property type="entry name" value="SUGAR_TRANSPORT_1"/>
    <property type="match status" value="1"/>
</dbReference>
<dbReference type="InterPro" id="IPR011701">
    <property type="entry name" value="MFS"/>
</dbReference>
<feature type="transmembrane region" description="Helical" evidence="5">
    <location>
        <begin position="393"/>
        <end position="415"/>
    </location>
</feature>
<evidence type="ECO:0000313" key="8">
    <source>
        <dbReference type="Proteomes" id="UP001597181"/>
    </source>
</evidence>
<feature type="transmembrane region" description="Helical" evidence="5">
    <location>
        <begin position="265"/>
        <end position="292"/>
    </location>
</feature>
<evidence type="ECO:0000313" key="7">
    <source>
        <dbReference type="EMBL" id="MFD1200379.1"/>
    </source>
</evidence>
<comment type="subcellular location">
    <subcellularLocation>
        <location evidence="1">Cell membrane</location>
        <topology evidence="1">Multi-pass membrane protein</topology>
    </subcellularLocation>
</comment>
<reference evidence="8" key="1">
    <citation type="journal article" date="2019" name="Int. J. Syst. Evol. Microbiol.">
        <title>The Global Catalogue of Microorganisms (GCM) 10K type strain sequencing project: providing services to taxonomists for standard genome sequencing and annotation.</title>
        <authorList>
            <consortium name="The Broad Institute Genomics Platform"/>
            <consortium name="The Broad Institute Genome Sequencing Center for Infectious Disease"/>
            <person name="Wu L."/>
            <person name="Ma J."/>
        </authorList>
    </citation>
    <scope>NUCLEOTIDE SEQUENCE [LARGE SCALE GENOMIC DNA]</scope>
    <source>
        <strain evidence="8">CCUG 50213</strain>
    </source>
</reference>
<dbReference type="InterPro" id="IPR036259">
    <property type="entry name" value="MFS_trans_sf"/>
</dbReference>
<feature type="transmembrane region" description="Helical" evidence="5">
    <location>
        <begin position="90"/>
        <end position="111"/>
    </location>
</feature>
<protein>
    <submittedName>
        <fullName evidence="7">MFS transporter</fullName>
    </submittedName>
</protein>
<dbReference type="PROSITE" id="PS50850">
    <property type="entry name" value="MFS"/>
    <property type="match status" value="1"/>
</dbReference>
<dbReference type="Proteomes" id="UP001597181">
    <property type="component" value="Unassembled WGS sequence"/>
</dbReference>
<feature type="transmembrane region" description="Helical" evidence="5">
    <location>
        <begin position="62"/>
        <end position="81"/>
    </location>
</feature>
<proteinExistence type="predicted"/>
<feature type="transmembrane region" description="Helical" evidence="5">
    <location>
        <begin position="304"/>
        <end position="322"/>
    </location>
</feature>
<evidence type="ECO:0000256" key="5">
    <source>
        <dbReference type="SAM" id="Phobius"/>
    </source>
</evidence>
<feature type="domain" description="Major facilitator superfamily (MFS) profile" evidence="6">
    <location>
        <begin position="23"/>
        <end position="449"/>
    </location>
</feature>
<dbReference type="EMBL" id="JBHTLY010000001">
    <property type="protein sequence ID" value="MFD1200379.1"/>
    <property type="molecule type" value="Genomic_DNA"/>
</dbReference>
<dbReference type="Pfam" id="PF07690">
    <property type="entry name" value="MFS_1"/>
    <property type="match status" value="1"/>
</dbReference>
<feature type="transmembrane region" description="Helical" evidence="5">
    <location>
        <begin position="20"/>
        <end position="42"/>
    </location>
</feature>
<name>A0ABW3TJP0_9MICO</name>
<dbReference type="PANTHER" id="PTHR23508:SF10">
    <property type="entry name" value="CARBOXYLIC ACID TRANSPORTER PROTEIN HOMOLOG"/>
    <property type="match status" value="1"/>
</dbReference>
<keyword evidence="2 5" id="KW-0812">Transmembrane</keyword>
<evidence type="ECO:0000256" key="4">
    <source>
        <dbReference type="ARBA" id="ARBA00023136"/>
    </source>
</evidence>
<dbReference type="SUPFAM" id="SSF103473">
    <property type="entry name" value="MFS general substrate transporter"/>
    <property type="match status" value="1"/>
</dbReference>
<evidence type="ECO:0000259" key="6">
    <source>
        <dbReference type="PROSITE" id="PS50850"/>
    </source>
</evidence>
<dbReference type="RefSeq" id="WP_343958520.1">
    <property type="nucleotide sequence ID" value="NZ_BAAAKZ010000003.1"/>
</dbReference>
<dbReference type="InterPro" id="IPR020846">
    <property type="entry name" value="MFS_dom"/>
</dbReference>
<feature type="transmembrane region" description="Helical" evidence="5">
    <location>
        <begin position="358"/>
        <end position="381"/>
    </location>
</feature>
<keyword evidence="3 5" id="KW-1133">Transmembrane helix</keyword>
<dbReference type="PANTHER" id="PTHR23508">
    <property type="entry name" value="CARBOXYLIC ACID TRANSPORTER PROTEIN HOMOLOG"/>
    <property type="match status" value="1"/>
</dbReference>
<keyword evidence="8" id="KW-1185">Reference proteome</keyword>
<evidence type="ECO:0000256" key="2">
    <source>
        <dbReference type="ARBA" id="ARBA00022692"/>
    </source>
</evidence>
<feature type="transmembrane region" description="Helical" evidence="5">
    <location>
        <begin position="162"/>
        <end position="184"/>
    </location>
</feature>
<keyword evidence="4 5" id="KW-0472">Membrane</keyword>
<feature type="transmembrane region" description="Helical" evidence="5">
    <location>
        <begin position="117"/>
        <end position="134"/>
    </location>
</feature>
<sequence>MTISPTIRMPELHQVTLKDVRVATWICFFAWTFAVYDFVLFGNLLPSFAADMGWTEAQSTTVNTWVTVGTAVVAFGIGPIVDKIGRRKGIIISVIGAAVASALTAVAGWAIGLSAGIGLVFLLLVRSVAGLGYGEQALNATYLNELFAQVYTSPEQAKRRGFIYSMVQSGWPIGSVIAAASVYVLFPIGGWALCFVVAVFPAIFIAIAGIWLKESPQFKNRKAALELLRAGHVAEARAFAAAAGVSIEEQTAPLSAVFKGESLRAVVCIGLGFTLSWFGVLVFVILGTSLLTSATGKDIDFSDSLLILMISNGTAFFGYLFHGWLGDRIGRRNTIALGWLLAGLSFAAMVWTPSEQSVLIIVWYSAGLFFLIGPFAALLFFNGESFPVHTRATGGAIINAGGQVGAVIAGILVTASLGAGVSWNTTAMLWGVVPTVIAAVVILGARSLPPGAVRVD</sequence>
<accession>A0ABW3TJP0</accession>
<evidence type="ECO:0000256" key="1">
    <source>
        <dbReference type="ARBA" id="ARBA00004651"/>
    </source>
</evidence>
<feature type="transmembrane region" description="Helical" evidence="5">
    <location>
        <begin position="190"/>
        <end position="212"/>
    </location>
</feature>
<dbReference type="InterPro" id="IPR005829">
    <property type="entry name" value="Sugar_transporter_CS"/>
</dbReference>
<evidence type="ECO:0000256" key="3">
    <source>
        <dbReference type="ARBA" id="ARBA00022989"/>
    </source>
</evidence>
<feature type="transmembrane region" description="Helical" evidence="5">
    <location>
        <begin position="334"/>
        <end position="352"/>
    </location>
</feature>
<comment type="caution">
    <text evidence="7">The sequence shown here is derived from an EMBL/GenBank/DDBJ whole genome shotgun (WGS) entry which is preliminary data.</text>
</comment>